<dbReference type="GO" id="GO:0008168">
    <property type="term" value="F:methyltransferase activity"/>
    <property type="evidence" value="ECO:0007669"/>
    <property type="project" value="UniProtKB-KW"/>
</dbReference>
<keyword evidence="1 3" id="KW-0489">Methyltransferase</keyword>
<protein>
    <submittedName>
        <fullName evidence="3">Class I SAM-dependent methyltransferase</fullName>
    </submittedName>
</protein>
<dbReference type="GO" id="GO:0032259">
    <property type="term" value="P:methylation"/>
    <property type="evidence" value="ECO:0007669"/>
    <property type="project" value="UniProtKB-KW"/>
</dbReference>
<dbReference type="GO" id="GO:0071770">
    <property type="term" value="P:DIM/DIP cell wall layer assembly"/>
    <property type="evidence" value="ECO:0007669"/>
    <property type="project" value="TreeGrafter"/>
</dbReference>
<organism evidence="3">
    <name type="scientific">Desulfatirhabdium butyrativorans</name>
    <dbReference type="NCBI Taxonomy" id="340467"/>
    <lineage>
        <taxon>Bacteria</taxon>
        <taxon>Pseudomonadati</taxon>
        <taxon>Thermodesulfobacteriota</taxon>
        <taxon>Desulfobacteria</taxon>
        <taxon>Desulfobacterales</taxon>
        <taxon>Desulfatirhabdiaceae</taxon>
        <taxon>Desulfatirhabdium</taxon>
    </lineage>
</organism>
<dbReference type="Gene3D" id="3.40.50.150">
    <property type="entry name" value="Vaccinia Virus protein VP39"/>
    <property type="match status" value="1"/>
</dbReference>
<evidence type="ECO:0000256" key="1">
    <source>
        <dbReference type="ARBA" id="ARBA00022603"/>
    </source>
</evidence>
<dbReference type="InterPro" id="IPR029063">
    <property type="entry name" value="SAM-dependent_MTases_sf"/>
</dbReference>
<keyword evidence="2 3" id="KW-0808">Transferase</keyword>
<reference evidence="3" key="1">
    <citation type="journal article" date="2020" name="mSystems">
        <title>Genome- and Community-Level Interaction Insights into Carbon Utilization and Element Cycling Functions of Hydrothermarchaeota in Hydrothermal Sediment.</title>
        <authorList>
            <person name="Zhou Z."/>
            <person name="Liu Y."/>
            <person name="Xu W."/>
            <person name="Pan J."/>
            <person name="Luo Z.H."/>
            <person name="Li M."/>
        </authorList>
    </citation>
    <scope>NUCLEOTIDE SEQUENCE [LARGE SCALE GENOMIC DNA]</scope>
    <source>
        <strain evidence="3">SpSt-477</strain>
    </source>
</reference>
<dbReference type="PANTHER" id="PTHR40048:SF1">
    <property type="entry name" value="RHAMNOSYL O-METHYLTRANSFERASE"/>
    <property type="match status" value="1"/>
</dbReference>
<proteinExistence type="predicted"/>
<dbReference type="SUPFAM" id="SSF53335">
    <property type="entry name" value="S-adenosyl-L-methionine-dependent methyltransferases"/>
    <property type="match status" value="1"/>
</dbReference>
<name>A0A7C4RTY9_9BACT</name>
<dbReference type="Pfam" id="PF13578">
    <property type="entry name" value="Methyltransf_24"/>
    <property type="match status" value="1"/>
</dbReference>
<gene>
    <name evidence="3" type="ORF">ENS29_14195</name>
</gene>
<evidence type="ECO:0000256" key="2">
    <source>
        <dbReference type="ARBA" id="ARBA00022679"/>
    </source>
</evidence>
<evidence type="ECO:0000313" key="3">
    <source>
        <dbReference type="EMBL" id="HGU33979.1"/>
    </source>
</evidence>
<dbReference type="GO" id="GO:0005886">
    <property type="term" value="C:plasma membrane"/>
    <property type="evidence" value="ECO:0007669"/>
    <property type="project" value="TreeGrafter"/>
</dbReference>
<sequence length="209" mass="22967">MNAIEPLEQLIQTTKGFMDPEEGRRLHAIALEASQLGPCLEIGSYCGKSALYIGSACSSKHAILYSIDHHRGSEEQQPGELYFDPGLIDPTTLDIDTLRPFRATLQAAGLEDTVVPIVSRSEVVARAWKTGLGMVFIDGSHAYEAALLDYRLWSPHIVPNGFLVFHDIFKNPAEGGLAPYRVYCQAVESGLFHELPMTKSLGVLRRRGG</sequence>
<dbReference type="AlphaFoldDB" id="A0A7C4RTY9"/>
<dbReference type="PANTHER" id="PTHR40048">
    <property type="entry name" value="RHAMNOSYL O-METHYLTRANSFERASE"/>
    <property type="match status" value="1"/>
</dbReference>
<comment type="caution">
    <text evidence="3">The sequence shown here is derived from an EMBL/GenBank/DDBJ whole genome shotgun (WGS) entry which is preliminary data.</text>
</comment>
<accession>A0A7C4RTY9</accession>
<dbReference type="EMBL" id="DSUH01000324">
    <property type="protein sequence ID" value="HGU33979.1"/>
    <property type="molecule type" value="Genomic_DNA"/>
</dbReference>